<dbReference type="Pfam" id="PF03747">
    <property type="entry name" value="ADP_ribosyl_GH"/>
    <property type="match status" value="1"/>
</dbReference>
<dbReference type="GO" id="GO:0046872">
    <property type="term" value="F:metal ion binding"/>
    <property type="evidence" value="ECO:0007669"/>
    <property type="project" value="UniProtKB-KW"/>
</dbReference>
<dbReference type="PANTHER" id="PTHR16222:SF24">
    <property type="entry name" value="ADP-RIBOSYLHYDROLASE ARH3"/>
    <property type="match status" value="1"/>
</dbReference>
<evidence type="ECO:0000256" key="1">
    <source>
        <dbReference type="ARBA" id="ARBA00010702"/>
    </source>
</evidence>
<evidence type="ECO:0000256" key="3">
    <source>
        <dbReference type="PIRSR" id="PIRSR605502-1"/>
    </source>
</evidence>
<dbReference type="AlphaFoldDB" id="A0A316F298"/>
<dbReference type="Gene3D" id="1.10.4080.10">
    <property type="entry name" value="ADP-ribosylation/Crystallin J1"/>
    <property type="match status" value="1"/>
</dbReference>
<sequence length="381" mass="40186">MPNTPSSNETDTPRPAGKLAPTLIRKRFQGCLLGGAVGDALGAPVEFMTRDAILRRFGPAGITGYAPAYGGLGKITDDTQMTLFTAEGLLRGSVRERLRGIAGYPGVTAHAYLRWLRTQGMRPHKDLTFGDELPGWLFGHKALHSRRAPGNTCLSALQEMTSLGEPARNDSKGCGGVMRVAPVGLFGLRLGQHDAPMPVFQLGAELAGLTHGHPTGALPGGVLAVMILALAGGACLPDALASAKACLRACERHEETLAAIELAESLAASATDHASAIGELGEGWIAEEALAISVYCALVARDFRDGVILAVNRDGDSDSTGAITGNLLGAMHGVDAIPSQWLDPLELRGVIEEMANDLFDFPDWDLDDAPESALWKKYPGY</sequence>
<keyword evidence="3" id="KW-0479">Metal-binding</keyword>
<keyword evidence="3" id="KW-0460">Magnesium</keyword>
<dbReference type="InterPro" id="IPR036705">
    <property type="entry name" value="Ribosyl_crysJ1_sf"/>
</dbReference>
<feature type="binding site" evidence="3">
    <location>
        <position position="78"/>
    </location>
    <ligand>
        <name>Mg(2+)</name>
        <dbReference type="ChEBI" id="CHEBI:18420"/>
        <label>1</label>
    </ligand>
</feature>
<reference evidence="4 5" key="1">
    <citation type="submission" date="2018-05" db="EMBL/GenBank/DDBJ databases">
        <title>Genomic Encyclopedia of Type Strains, Phase IV (KMG-V): Genome sequencing to study the core and pangenomes of soil and plant-associated prokaryotes.</title>
        <authorList>
            <person name="Whitman W."/>
        </authorList>
    </citation>
    <scope>NUCLEOTIDE SEQUENCE [LARGE SCALE GENOMIC DNA]</scope>
    <source>
        <strain evidence="4 5">SLV-132</strain>
    </source>
</reference>
<evidence type="ECO:0000313" key="4">
    <source>
        <dbReference type="EMBL" id="PWK37663.1"/>
    </source>
</evidence>
<dbReference type="InterPro" id="IPR050792">
    <property type="entry name" value="ADP-ribosylglycohydrolase"/>
</dbReference>
<dbReference type="RefSeq" id="WP_109581354.1">
    <property type="nucleotide sequence ID" value="NZ_QGGT01000001.1"/>
</dbReference>
<keyword evidence="2 4" id="KW-0378">Hydrolase</keyword>
<comment type="similarity">
    <text evidence="1">Belongs to the ADP-ribosylglycohydrolase family.</text>
</comment>
<dbReference type="InterPro" id="IPR005502">
    <property type="entry name" value="Ribosyl_crysJ1"/>
</dbReference>
<dbReference type="GO" id="GO:0016787">
    <property type="term" value="F:hydrolase activity"/>
    <property type="evidence" value="ECO:0007669"/>
    <property type="project" value="UniProtKB-KW"/>
</dbReference>
<dbReference type="Proteomes" id="UP000245754">
    <property type="component" value="Unassembled WGS sequence"/>
</dbReference>
<evidence type="ECO:0000313" key="5">
    <source>
        <dbReference type="Proteomes" id="UP000245754"/>
    </source>
</evidence>
<organism evidence="4 5">
    <name type="scientific">Cupriavidus plantarum</name>
    <dbReference type="NCBI Taxonomy" id="942865"/>
    <lineage>
        <taxon>Bacteria</taxon>
        <taxon>Pseudomonadati</taxon>
        <taxon>Pseudomonadota</taxon>
        <taxon>Betaproteobacteria</taxon>
        <taxon>Burkholderiales</taxon>
        <taxon>Burkholderiaceae</taxon>
        <taxon>Cupriavidus</taxon>
    </lineage>
</organism>
<gene>
    <name evidence="4" type="ORF">C7419_1011546</name>
</gene>
<accession>A0A316F298</accession>
<evidence type="ECO:0000256" key="2">
    <source>
        <dbReference type="ARBA" id="ARBA00022801"/>
    </source>
</evidence>
<protein>
    <submittedName>
        <fullName evidence="4">ADP-ribosylglycohydrolase</fullName>
    </submittedName>
</protein>
<dbReference type="SUPFAM" id="SSF101478">
    <property type="entry name" value="ADP-ribosylglycohydrolase"/>
    <property type="match status" value="1"/>
</dbReference>
<feature type="binding site" evidence="3">
    <location>
        <position position="77"/>
    </location>
    <ligand>
        <name>Mg(2+)</name>
        <dbReference type="ChEBI" id="CHEBI:18420"/>
        <label>1</label>
    </ligand>
</feature>
<dbReference type="PANTHER" id="PTHR16222">
    <property type="entry name" value="ADP-RIBOSYLGLYCOHYDROLASE"/>
    <property type="match status" value="1"/>
</dbReference>
<feature type="binding site" evidence="3">
    <location>
        <position position="316"/>
    </location>
    <ligand>
        <name>Mg(2+)</name>
        <dbReference type="ChEBI" id="CHEBI:18420"/>
        <label>1</label>
    </ligand>
</feature>
<feature type="binding site" evidence="3">
    <location>
        <position position="319"/>
    </location>
    <ligand>
        <name>Mg(2+)</name>
        <dbReference type="ChEBI" id="CHEBI:18420"/>
        <label>1</label>
    </ligand>
</feature>
<proteinExistence type="inferred from homology"/>
<comment type="cofactor">
    <cofactor evidence="3">
        <name>Mg(2+)</name>
        <dbReference type="ChEBI" id="CHEBI:18420"/>
    </cofactor>
    <text evidence="3">Binds 2 magnesium ions per subunit.</text>
</comment>
<dbReference type="EMBL" id="QGGT01000001">
    <property type="protein sequence ID" value="PWK37663.1"/>
    <property type="molecule type" value="Genomic_DNA"/>
</dbReference>
<feature type="binding site" evidence="3">
    <location>
        <position position="76"/>
    </location>
    <ligand>
        <name>Mg(2+)</name>
        <dbReference type="ChEBI" id="CHEBI:18420"/>
        <label>1</label>
    </ligand>
</feature>
<name>A0A316F298_9BURK</name>
<comment type="caution">
    <text evidence="4">The sequence shown here is derived from an EMBL/GenBank/DDBJ whole genome shotgun (WGS) entry which is preliminary data.</text>
</comment>
<keyword evidence="5" id="KW-1185">Reference proteome</keyword>
<feature type="binding site" evidence="3">
    <location>
        <position position="318"/>
    </location>
    <ligand>
        <name>Mg(2+)</name>
        <dbReference type="ChEBI" id="CHEBI:18420"/>
        <label>1</label>
    </ligand>
</feature>